<dbReference type="OrthoDB" id="10251727at2759"/>
<feature type="compositionally biased region" description="Low complexity" evidence="1">
    <location>
        <begin position="165"/>
        <end position="174"/>
    </location>
</feature>
<dbReference type="CDD" id="cd00403">
    <property type="entry name" value="Ribosomal_L1"/>
    <property type="match status" value="1"/>
</dbReference>
<dbReference type="SUPFAM" id="SSF56808">
    <property type="entry name" value="Ribosomal protein L1"/>
    <property type="match status" value="1"/>
</dbReference>
<dbReference type="EMBL" id="OOIL02000802">
    <property type="protein sequence ID" value="VFQ69571.1"/>
    <property type="molecule type" value="Genomic_DNA"/>
</dbReference>
<dbReference type="GO" id="GO:0003723">
    <property type="term" value="F:RNA binding"/>
    <property type="evidence" value="ECO:0007669"/>
    <property type="project" value="InterPro"/>
</dbReference>
<evidence type="ECO:0000313" key="2">
    <source>
        <dbReference type="EMBL" id="VFQ69571.1"/>
    </source>
</evidence>
<feature type="region of interest" description="Disordered" evidence="1">
    <location>
        <begin position="143"/>
        <end position="298"/>
    </location>
</feature>
<name>A0A484KU62_9ASTE</name>
<dbReference type="AlphaFoldDB" id="A0A484KU62"/>
<proteinExistence type="predicted"/>
<dbReference type="PANTHER" id="PTHR23105">
    <property type="entry name" value="RIBOSOMAL PROTEIN L7AE FAMILY MEMBER"/>
    <property type="match status" value="1"/>
</dbReference>
<dbReference type="InterPro" id="IPR016095">
    <property type="entry name" value="Ribosomal_uL1_3-a/b-sand"/>
</dbReference>
<dbReference type="Proteomes" id="UP000595140">
    <property type="component" value="Unassembled WGS sequence"/>
</dbReference>
<evidence type="ECO:0000313" key="3">
    <source>
        <dbReference type="Proteomes" id="UP000595140"/>
    </source>
</evidence>
<evidence type="ECO:0008006" key="4">
    <source>
        <dbReference type="Google" id="ProtNLM"/>
    </source>
</evidence>
<evidence type="ECO:0000256" key="1">
    <source>
        <dbReference type="SAM" id="MobiDB-lite"/>
    </source>
</evidence>
<reference evidence="2 3" key="1">
    <citation type="submission" date="2018-04" db="EMBL/GenBank/DDBJ databases">
        <authorList>
            <person name="Vogel A."/>
        </authorList>
    </citation>
    <scope>NUCLEOTIDE SEQUENCE [LARGE SCALE GENOMIC DNA]</scope>
</reference>
<sequence length="578" mass="63478">MAEDQKYAVGDLVLLKLRPYRQHSVARPLSSKLSRRYYGPFPILERGPSLPPVALPADFFKGRPVSVPLQAVAARTILVDGHPQDQWLIRWSDGGPEDSTWEPVADIRRHYPDLALEDKAVVNPGGVDTVEVGVPLVHANPSVAAAPHARPKRTIQPPKREISDESGSSSSPSIDHIEDDEETPAEEQLDRSMRNGQPEEGGEADMLQTVDLMDRSDVHGRPSERHKDGLQGDAQTVNLVDRPDVHGLPSERQKDGLRGDDQMVDCDADGGRPSSRVEPQDQNLTSSPTSRAASSYSDGNPIIAPVTFLPMADSSATAGQCADKISEAAVRKSVNALIKWKKLRSKTTAKEADEDRDEDDFIYAVVTLHKPPPKHRSPASNPIKIPLPHPLRSFSDICLFVDDKPTLVHNSRTTLSSEAMQKKIKALGVPITRVLKLSKIKSKFKSFEAKRVLSESHDLFLADKRVVRFLPGILGKQFYKNRKRVPVPVELEGDRNWKEEIDGACCSTLLCFGTGTCSAVKVGRVTMESGEIVDNVIASIDRIASVVPKKWAGIRALHLKLLDSVALPIYDPISDSNA</sequence>
<dbReference type="InterPro" id="IPR023674">
    <property type="entry name" value="Ribosomal_uL1-like"/>
</dbReference>
<organism evidence="2 3">
    <name type="scientific">Cuscuta campestris</name>
    <dbReference type="NCBI Taxonomy" id="132261"/>
    <lineage>
        <taxon>Eukaryota</taxon>
        <taxon>Viridiplantae</taxon>
        <taxon>Streptophyta</taxon>
        <taxon>Embryophyta</taxon>
        <taxon>Tracheophyta</taxon>
        <taxon>Spermatophyta</taxon>
        <taxon>Magnoliopsida</taxon>
        <taxon>eudicotyledons</taxon>
        <taxon>Gunneridae</taxon>
        <taxon>Pentapetalae</taxon>
        <taxon>asterids</taxon>
        <taxon>lamiids</taxon>
        <taxon>Solanales</taxon>
        <taxon>Convolvulaceae</taxon>
        <taxon>Cuscuteae</taxon>
        <taxon>Cuscuta</taxon>
        <taxon>Cuscuta subgen. Grammica</taxon>
        <taxon>Cuscuta sect. Cleistogrammica</taxon>
    </lineage>
</organism>
<feature type="compositionally biased region" description="Basic and acidic residues" evidence="1">
    <location>
        <begin position="212"/>
        <end position="230"/>
    </location>
</feature>
<feature type="compositionally biased region" description="Acidic residues" evidence="1">
    <location>
        <begin position="177"/>
        <end position="187"/>
    </location>
</feature>
<dbReference type="InterPro" id="IPR028364">
    <property type="entry name" value="Ribosomal_uL1/biogenesis"/>
</dbReference>
<gene>
    <name evidence="2" type="ORF">CCAM_LOCUS11347</name>
</gene>
<dbReference type="InterPro" id="IPR050257">
    <property type="entry name" value="eL8/uL1-like"/>
</dbReference>
<feature type="compositionally biased region" description="Low complexity" evidence="1">
    <location>
        <begin position="285"/>
        <end position="297"/>
    </location>
</feature>
<dbReference type="Gene3D" id="3.40.50.790">
    <property type="match status" value="1"/>
</dbReference>
<keyword evidence="3" id="KW-1185">Reference proteome</keyword>
<accession>A0A484KU62</accession>
<protein>
    <recommendedName>
        <fullName evidence="4">Chromo domain-containing protein</fullName>
    </recommendedName>
</protein>
<dbReference type="Pfam" id="PF00687">
    <property type="entry name" value="Ribosomal_L1"/>
    <property type="match status" value="1"/>
</dbReference>
<feature type="compositionally biased region" description="Basic and acidic residues" evidence="1">
    <location>
        <begin position="241"/>
        <end position="261"/>
    </location>
</feature>